<evidence type="ECO:0000313" key="1">
    <source>
        <dbReference type="EMBL" id="MCI19566.1"/>
    </source>
</evidence>
<proteinExistence type="predicted"/>
<sequence>MFAYVKGDVYPIEPSDSFTVNQVLDAQWGFLIDED</sequence>
<keyword evidence="2" id="KW-1185">Reference proteome</keyword>
<protein>
    <submittedName>
        <fullName evidence="1">Acetolactate synthase small subunit 2 chloroplastic-like</fullName>
    </submittedName>
</protein>
<accession>A0A392Q7P2</accession>
<evidence type="ECO:0000313" key="2">
    <source>
        <dbReference type="Proteomes" id="UP000265520"/>
    </source>
</evidence>
<dbReference type="AlphaFoldDB" id="A0A392Q7P2"/>
<comment type="caution">
    <text evidence="1">The sequence shown here is derived from an EMBL/GenBank/DDBJ whole genome shotgun (WGS) entry which is preliminary data.</text>
</comment>
<dbReference type="EMBL" id="LXQA010115418">
    <property type="protein sequence ID" value="MCI19566.1"/>
    <property type="molecule type" value="Genomic_DNA"/>
</dbReference>
<reference evidence="1 2" key="1">
    <citation type="journal article" date="2018" name="Front. Plant Sci.">
        <title>Red Clover (Trifolium pratense) and Zigzag Clover (T. medium) - A Picture of Genomic Similarities and Differences.</title>
        <authorList>
            <person name="Dluhosova J."/>
            <person name="Istvanek J."/>
            <person name="Nedelnik J."/>
            <person name="Repkova J."/>
        </authorList>
    </citation>
    <scope>NUCLEOTIDE SEQUENCE [LARGE SCALE GENOMIC DNA]</scope>
    <source>
        <strain evidence="2">cv. 10/8</strain>
        <tissue evidence="1">Leaf</tissue>
    </source>
</reference>
<organism evidence="1 2">
    <name type="scientific">Trifolium medium</name>
    <dbReference type="NCBI Taxonomy" id="97028"/>
    <lineage>
        <taxon>Eukaryota</taxon>
        <taxon>Viridiplantae</taxon>
        <taxon>Streptophyta</taxon>
        <taxon>Embryophyta</taxon>
        <taxon>Tracheophyta</taxon>
        <taxon>Spermatophyta</taxon>
        <taxon>Magnoliopsida</taxon>
        <taxon>eudicotyledons</taxon>
        <taxon>Gunneridae</taxon>
        <taxon>Pentapetalae</taxon>
        <taxon>rosids</taxon>
        <taxon>fabids</taxon>
        <taxon>Fabales</taxon>
        <taxon>Fabaceae</taxon>
        <taxon>Papilionoideae</taxon>
        <taxon>50 kb inversion clade</taxon>
        <taxon>NPAAA clade</taxon>
        <taxon>Hologalegina</taxon>
        <taxon>IRL clade</taxon>
        <taxon>Trifolieae</taxon>
        <taxon>Trifolium</taxon>
    </lineage>
</organism>
<dbReference type="Proteomes" id="UP000265520">
    <property type="component" value="Unassembled WGS sequence"/>
</dbReference>
<feature type="non-terminal residue" evidence="1">
    <location>
        <position position="35"/>
    </location>
</feature>
<name>A0A392Q7P2_9FABA</name>